<dbReference type="HOGENOM" id="CLU_1383423_0_0_3"/>
<dbReference type="KEGG" id="scs:Sta7437_4883"/>
<geneLocation type="plasmid" evidence="1 2">
    <name>pSTA7437.02</name>
</geneLocation>
<accession>K9Y1M6</accession>
<keyword evidence="2" id="KW-1185">Reference proteome</keyword>
<protein>
    <submittedName>
        <fullName evidence="1">Uncharacterized protein</fullName>
    </submittedName>
</protein>
<gene>
    <name evidence="1" type="ordered locus">Sta7437_4883</name>
</gene>
<dbReference type="PATRIC" id="fig|111780.3.peg.5048"/>
<keyword evidence="1" id="KW-0614">Plasmid</keyword>
<reference evidence="2" key="1">
    <citation type="journal article" date="2013" name="Proc. Natl. Acad. Sci. U.S.A.">
        <title>Improving the coverage of the cyanobacterial phylum using diversity-driven genome sequencing.</title>
        <authorList>
            <person name="Shih P.M."/>
            <person name="Wu D."/>
            <person name="Latifi A."/>
            <person name="Axen S.D."/>
            <person name="Fewer D.P."/>
            <person name="Talla E."/>
            <person name="Calteau A."/>
            <person name="Cai F."/>
            <person name="Tandeau de Marsac N."/>
            <person name="Rippka R."/>
            <person name="Herdman M."/>
            <person name="Sivonen K."/>
            <person name="Coursin T."/>
            <person name="Laurent T."/>
            <person name="Goodwin L."/>
            <person name="Nolan M."/>
            <person name="Davenport K.W."/>
            <person name="Han C.S."/>
            <person name="Rubin E.M."/>
            <person name="Eisen J.A."/>
            <person name="Woyke T."/>
            <person name="Gugger M."/>
            <person name="Kerfeld C.A."/>
        </authorList>
    </citation>
    <scope>NUCLEOTIDE SEQUENCE [LARGE SCALE GENOMIC DNA]</scope>
    <source>
        <strain evidence="2">ATCC 29371 / PCC 7437</strain>
        <plasmid evidence="2">Plasmid pSTA7437.02</plasmid>
    </source>
</reference>
<dbReference type="AlphaFoldDB" id="K9Y1M6"/>
<name>K9Y1M6_STAC7</name>
<proteinExistence type="predicted"/>
<evidence type="ECO:0000313" key="2">
    <source>
        <dbReference type="Proteomes" id="UP000010473"/>
    </source>
</evidence>
<dbReference type="EMBL" id="CP003655">
    <property type="protein sequence ID" value="AFZ38311.1"/>
    <property type="molecule type" value="Genomic_DNA"/>
</dbReference>
<dbReference type="OrthoDB" id="426477at2"/>
<dbReference type="RefSeq" id="WP_015195687.1">
    <property type="nucleotide sequence ID" value="NC_019749.1"/>
</dbReference>
<dbReference type="Proteomes" id="UP000010473">
    <property type="component" value="Plasmid pSTA7437.02"/>
</dbReference>
<sequence>MKKLHNVKNIWQQSQKITQEFSQQYILLNREDKQLTLKEKTVLLLCKQAEARVEHLTSLQPEEKEGMIAVIETEKIKAKLHFTPEKIIVKDDYIKGKLKLLNSPQLESNSIVYRYLIAGWQTFLGNKIPHQVLPKDIKVEQNKIYYSLPKDKIELLKPFWAVFQDDSALLTTLREKELTITSSVAFNRDNFKVQDLL</sequence>
<evidence type="ECO:0000313" key="1">
    <source>
        <dbReference type="EMBL" id="AFZ38311.1"/>
    </source>
</evidence>
<organism evidence="1 2">
    <name type="scientific">Stanieria cyanosphaera (strain ATCC 29371 / PCC 7437)</name>
    <dbReference type="NCBI Taxonomy" id="111780"/>
    <lineage>
        <taxon>Bacteria</taxon>
        <taxon>Bacillati</taxon>
        <taxon>Cyanobacteriota</taxon>
        <taxon>Cyanophyceae</taxon>
        <taxon>Pleurocapsales</taxon>
        <taxon>Dermocarpellaceae</taxon>
        <taxon>Stanieria</taxon>
    </lineage>
</organism>